<evidence type="ECO:0000256" key="1">
    <source>
        <dbReference type="ARBA" id="ARBA00010641"/>
    </source>
</evidence>
<evidence type="ECO:0000259" key="6">
    <source>
        <dbReference type="Pfam" id="PF08281"/>
    </source>
</evidence>
<name>A9WAT5_CHLAA</name>
<dbReference type="EnsemblBacteria" id="ABY34716">
    <property type="protein sequence ID" value="ABY34716"/>
    <property type="gene ID" value="Caur_1494"/>
</dbReference>
<dbReference type="InterPro" id="IPR013249">
    <property type="entry name" value="RNA_pol_sigma70_r4_t2"/>
</dbReference>
<dbReference type="InterPro" id="IPR007627">
    <property type="entry name" value="RNA_pol_sigma70_r2"/>
</dbReference>
<keyword evidence="4" id="KW-0804">Transcription</keyword>
<proteinExistence type="inferred from homology"/>
<dbReference type="Pfam" id="PF04542">
    <property type="entry name" value="Sigma70_r2"/>
    <property type="match status" value="1"/>
</dbReference>
<feature type="domain" description="RNA polymerase sigma-70 region 2" evidence="5">
    <location>
        <begin position="24"/>
        <end position="92"/>
    </location>
</feature>
<comment type="similarity">
    <text evidence="1">Belongs to the sigma-70 factor family. ECF subfamily.</text>
</comment>
<dbReference type="Pfam" id="PF08281">
    <property type="entry name" value="Sigma70_r4_2"/>
    <property type="match status" value="1"/>
</dbReference>
<dbReference type="PANTHER" id="PTHR43133">
    <property type="entry name" value="RNA POLYMERASE ECF-TYPE SIGMA FACTO"/>
    <property type="match status" value="1"/>
</dbReference>
<dbReference type="InterPro" id="IPR014284">
    <property type="entry name" value="RNA_pol_sigma-70_dom"/>
</dbReference>
<keyword evidence="2" id="KW-0805">Transcription regulation</keyword>
<evidence type="ECO:0000313" key="7">
    <source>
        <dbReference type="EMBL" id="ABY34716.1"/>
    </source>
</evidence>
<dbReference type="InterPro" id="IPR013325">
    <property type="entry name" value="RNA_pol_sigma_r2"/>
</dbReference>
<keyword evidence="3" id="KW-0731">Sigma factor</keyword>
<dbReference type="PATRIC" id="fig|324602.8.peg.1697"/>
<gene>
    <name evidence="7" type="ordered locus">Caur_1494</name>
</gene>
<dbReference type="InParanoid" id="A9WAT5"/>
<evidence type="ECO:0000256" key="3">
    <source>
        <dbReference type="ARBA" id="ARBA00023082"/>
    </source>
</evidence>
<accession>A9WAT5</accession>
<dbReference type="InterPro" id="IPR039425">
    <property type="entry name" value="RNA_pol_sigma-70-like"/>
</dbReference>
<dbReference type="SUPFAM" id="SSF88659">
    <property type="entry name" value="Sigma3 and sigma4 domains of RNA polymerase sigma factors"/>
    <property type="match status" value="1"/>
</dbReference>
<dbReference type="GO" id="GO:0006352">
    <property type="term" value="P:DNA-templated transcription initiation"/>
    <property type="evidence" value="ECO:0007669"/>
    <property type="project" value="InterPro"/>
</dbReference>
<dbReference type="STRING" id="324602.Caur_1494"/>
<keyword evidence="8" id="KW-1185">Reference proteome</keyword>
<dbReference type="InterPro" id="IPR036388">
    <property type="entry name" value="WH-like_DNA-bd_sf"/>
</dbReference>
<protein>
    <submittedName>
        <fullName evidence="7">RNA polymerase sigma factor, sigma-70 family</fullName>
    </submittedName>
</protein>
<feature type="domain" description="RNA polymerase sigma factor 70 region 4 type 2" evidence="6">
    <location>
        <begin position="119"/>
        <end position="171"/>
    </location>
</feature>
<sequence length="190" mass="21761">MTHPTHHDLIVGLRARDPHVIEWLYTTYARRLYASILRRLGDPDLAFDLHHEVFARLIERAPTFEDRGVPVGAWLFRVARDLVVDVLRHPQRTVSLTGTTVTDTSSDLDSLFIAESERQTLYVALQRLPDQYRQVLLLHDQYQLALPDIAHQLGRSQEATKTLLYRAVLALRKQMQVLSTDSSTLTPPMA</sequence>
<evidence type="ECO:0000259" key="5">
    <source>
        <dbReference type="Pfam" id="PF04542"/>
    </source>
</evidence>
<dbReference type="EMBL" id="CP000909">
    <property type="protein sequence ID" value="ABY34716.1"/>
    <property type="molecule type" value="Genomic_DNA"/>
</dbReference>
<dbReference type="RefSeq" id="WP_012257372.1">
    <property type="nucleotide sequence ID" value="NC_010175.1"/>
</dbReference>
<dbReference type="GO" id="GO:0006355">
    <property type="term" value="P:regulation of DNA-templated transcription"/>
    <property type="evidence" value="ECO:0000318"/>
    <property type="project" value="GO_Central"/>
</dbReference>
<dbReference type="GO" id="GO:0016987">
    <property type="term" value="F:sigma factor activity"/>
    <property type="evidence" value="ECO:0000318"/>
    <property type="project" value="GO_Central"/>
</dbReference>
<dbReference type="Gene3D" id="1.10.10.10">
    <property type="entry name" value="Winged helix-like DNA-binding domain superfamily/Winged helix DNA-binding domain"/>
    <property type="match status" value="1"/>
</dbReference>
<organism evidence="7 8">
    <name type="scientific">Chloroflexus aurantiacus (strain ATCC 29366 / DSM 635 / J-10-fl)</name>
    <dbReference type="NCBI Taxonomy" id="324602"/>
    <lineage>
        <taxon>Bacteria</taxon>
        <taxon>Bacillati</taxon>
        <taxon>Chloroflexota</taxon>
        <taxon>Chloroflexia</taxon>
        <taxon>Chloroflexales</taxon>
        <taxon>Chloroflexineae</taxon>
        <taxon>Chloroflexaceae</taxon>
        <taxon>Chloroflexus</taxon>
    </lineage>
</organism>
<dbReference type="KEGG" id="cau:Caur_1494"/>
<dbReference type="PANTHER" id="PTHR43133:SF62">
    <property type="entry name" value="RNA POLYMERASE SIGMA FACTOR SIGZ"/>
    <property type="match status" value="1"/>
</dbReference>
<reference evidence="8" key="1">
    <citation type="journal article" date="2011" name="BMC Genomics">
        <title>Complete genome sequence of the filamentous anoxygenic phototrophic bacterium Chloroflexus aurantiacus.</title>
        <authorList>
            <person name="Tang K.H."/>
            <person name="Barry K."/>
            <person name="Chertkov O."/>
            <person name="Dalin E."/>
            <person name="Han C.S."/>
            <person name="Hauser L.J."/>
            <person name="Honchak B.M."/>
            <person name="Karbach L.E."/>
            <person name="Land M.L."/>
            <person name="Lapidus A."/>
            <person name="Larimer F.W."/>
            <person name="Mikhailova N."/>
            <person name="Pitluck S."/>
            <person name="Pierson B.K."/>
            <person name="Blankenship R.E."/>
        </authorList>
    </citation>
    <scope>NUCLEOTIDE SEQUENCE [LARGE SCALE GENOMIC DNA]</scope>
    <source>
        <strain evidence="8">ATCC 29366 / DSM 635 / J-10-fl</strain>
    </source>
</reference>
<dbReference type="GO" id="GO:0003677">
    <property type="term" value="F:DNA binding"/>
    <property type="evidence" value="ECO:0007669"/>
    <property type="project" value="InterPro"/>
</dbReference>
<dbReference type="eggNOG" id="COG1595">
    <property type="taxonomic scope" value="Bacteria"/>
</dbReference>
<dbReference type="HOGENOM" id="CLU_047691_3_4_0"/>
<dbReference type="InterPro" id="IPR013324">
    <property type="entry name" value="RNA_pol_sigma_r3/r4-like"/>
</dbReference>
<evidence type="ECO:0000256" key="4">
    <source>
        <dbReference type="ARBA" id="ARBA00023163"/>
    </source>
</evidence>
<evidence type="ECO:0000256" key="2">
    <source>
        <dbReference type="ARBA" id="ARBA00023015"/>
    </source>
</evidence>
<evidence type="ECO:0000313" key="8">
    <source>
        <dbReference type="Proteomes" id="UP000002008"/>
    </source>
</evidence>
<dbReference type="SUPFAM" id="SSF88946">
    <property type="entry name" value="Sigma2 domain of RNA polymerase sigma factors"/>
    <property type="match status" value="1"/>
</dbReference>
<dbReference type="CDD" id="cd06171">
    <property type="entry name" value="Sigma70_r4"/>
    <property type="match status" value="1"/>
</dbReference>
<dbReference type="AlphaFoldDB" id="A9WAT5"/>
<dbReference type="Proteomes" id="UP000002008">
    <property type="component" value="Chromosome"/>
</dbReference>
<dbReference type="NCBIfam" id="TIGR02937">
    <property type="entry name" value="sigma70-ECF"/>
    <property type="match status" value="1"/>
</dbReference>
<dbReference type="DNASU" id="5828600"/>
<dbReference type="Gene3D" id="1.10.1740.10">
    <property type="match status" value="1"/>
</dbReference>